<sequence length="102" mass="11157">MRATITAGEVSVEVRVVRLGDHRLACAVAPSLAPLLGDRDSVEVEVVVVQDDGRSEELAAVAAVVRSGRAWTEARGRLRERRGWARRFVRSPAEVVVLTPRD</sequence>
<proteinExistence type="predicted"/>
<evidence type="ECO:0000313" key="1">
    <source>
        <dbReference type="EMBL" id="MFB9314186.1"/>
    </source>
</evidence>
<evidence type="ECO:0000313" key="2">
    <source>
        <dbReference type="Proteomes" id="UP001589750"/>
    </source>
</evidence>
<organism evidence="1 2">
    <name type="scientific">Nocardioides plantarum</name>
    <dbReference type="NCBI Taxonomy" id="29299"/>
    <lineage>
        <taxon>Bacteria</taxon>
        <taxon>Bacillati</taxon>
        <taxon>Actinomycetota</taxon>
        <taxon>Actinomycetes</taxon>
        <taxon>Propionibacteriales</taxon>
        <taxon>Nocardioidaceae</taxon>
        <taxon>Nocardioides</taxon>
    </lineage>
</organism>
<reference evidence="1 2" key="1">
    <citation type="submission" date="2024-09" db="EMBL/GenBank/DDBJ databases">
        <authorList>
            <person name="Sun Q."/>
            <person name="Mori K."/>
        </authorList>
    </citation>
    <scope>NUCLEOTIDE SEQUENCE [LARGE SCALE GENOMIC DNA]</scope>
    <source>
        <strain evidence="1 2">JCM 9626</strain>
    </source>
</reference>
<gene>
    <name evidence="1" type="ORF">ACFFRI_14120</name>
</gene>
<dbReference type="Proteomes" id="UP001589750">
    <property type="component" value="Unassembled WGS sequence"/>
</dbReference>
<dbReference type="EMBL" id="JBHMDG010000016">
    <property type="protein sequence ID" value="MFB9314186.1"/>
    <property type="molecule type" value="Genomic_DNA"/>
</dbReference>
<comment type="caution">
    <text evidence="1">The sequence shown here is derived from an EMBL/GenBank/DDBJ whole genome shotgun (WGS) entry which is preliminary data.</text>
</comment>
<protein>
    <submittedName>
        <fullName evidence="1">Uncharacterized protein</fullName>
    </submittedName>
</protein>
<accession>A0ABV5KBS3</accession>
<name>A0ABV5KBS3_9ACTN</name>
<dbReference type="RefSeq" id="WP_140010345.1">
    <property type="nucleotide sequence ID" value="NZ_JBHMDG010000016.1"/>
</dbReference>
<keyword evidence="2" id="KW-1185">Reference proteome</keyword>